<dbReference type="PANTHER" id="PTHR15549">
    <property type="entry name" value="PAIRED IMMUNOGLOBULIN-LIKE TYPE 2 RECEPTOR"/>
    <property type="match status" value="1"/>
</dbReference>
<organism evidence="7 8">
    <name type="scientific">Corynespora cassiicola Philippines</name>
    <dbReference type="NCBI Taxonomy" id="1448308"/>
    <lineage>
        <taxon>Eukaryota</taxon>
        <taxon>Fungi</taxon>
        <taxon>Dikarya</taxon>
        <taxon>Ascomycota</taxon>
        <taxon>Pezizomycotina</taxon>
        <taxon>Dothideomycetes</taxon>
        <taxon>Pleosporomycetidae</taxon>
        <taxon>Pleosporales</taxon>
        <taxon>Corynesporascaceae</taxon>
        <taxon>Corynespora</taxon>
    </lineage>
</organism>
<dbReference type="EMBL" id="KZ678134">
    <property type="protein sequence ID" value="PSN68284.1"/>
    <property type="molecule type" value="Genomic_DNA"/>
</dbReference>
<comment type="subcellular location">
    <subcellularLocation>
        <location evidence="1">Membrane</location>
        <topology evidence="1">Single-pass membrane protein</topology>
    </subcellularLocation>
</comment>
<dbReference type="OrthoDB" id="5421765at2759"/>
<evidence type="ECO:0000313" key="7">
    <source>
        <dbReference type="EMBL" id="PSN68284.1"/>
    </source>
</evidence>
<dbReference type="Proteomes" id="UP000240883">
    <property type="component" value="Unassembled WGS sequence"/>
</dbReference>
<dbReference type="InterPro" id="IPR051694">
    <property type="entry name" value="Immunoregulatory_rcpt-like"/>
</dbReference>
<gene>
    <name evidence="7" type="ORF">BS50DRAFT_676180</name>
</gene>
<evidence type="ECO:0000256" key="3">
    <source>
        <dbReference type="ARBA" id="ARBA00022989"/>
    </source>
</evidence>
<proteinExistence type="predicted"/>
<dbReference type="STRING" id="1448308.A0A2T2NSC2"/>
<evidence type="ECO:0000256" key="6">
    <source>
        <dbReference type="SAM" id="Phobius"/>
    </source>
</evidence>
<reference evidence="7 8" key="1">
    <citation type="journal article" date="2018" name="Front. Microbiol.">
        <title>Genome-Wide Analysis of Corynespora cassiicola Leaf Fall Disease Putative Effectors.</title>
        <authorList>
            <person name="Lopez D."/>
            <person name="Ribeiro S."/>
            <person name="Label P."/>
            <person name="Fumanal B."/>
            <person name="Venisse J.S."/>
            <person name="Kohler A."/>
            <person name="de Oliveira R.R."/>
            <person name="Labutti K."/>
            <person name="Lipzen A."/>
            <person name="Lail K."/>
            <person name="Bauer D."/>
            <person name="Ohm R.A."/>
            <person name="Barry K.W."/>
            <person name="Spatafora J."/>
            <person name="Grigoriev I.V."/>
            <person name="Martin F.M."/>
            <person name="Pujade-Renaud V."/>
        </authorList>
    </citation>
    <scope>NUCLEOTIDE SEQUENCE [LARGE SCALE GENOMIC DNA]</scope>
    <source>
        <strain evidence="7 8">Philippines</strain>
    </source>
</reference>
<dbReference type="PANTHER" id="PTHR15549:SF26">
    <property type="entry name" value="AXIAL BUDDING PATTERN PROTEIN 2-RELATED"/>
    <property type="match status" value="1"/>
</dbReference>
<sequence>MGIYGGKEIEPANQPNTPASTPSVATSSTPVTTSVFTPPSTPTALSFPVAANSNAAPTMSTTQKPKSTSSSKPAPGVANGAVAGIAIGCFIGGALIAAIACFLLFRRRNRNRRHAYSASSNNYLPSASRGRGPENGVVVAASNIAGVKQNILNELPQPMEDKAIIDDVSRIRDDISNHIREFYGFNPTQSIGMEDKRLDEFAACTGISSSGLRGLLANPDTWEDSMRLLVAWIILRKCDGRSIHESLLPGNLGLVKIDEPMLFSKWKVLTATMLKKDQNLQSPAQAKLFKELNAVIIPFVQGNSKEAQRHNHLNLIISRAAALAMLLFSQPGSFRFEFSNQPKGVVVFPALEQVVGDQAQKLSPPRLLLEKEVLY</sequence>
<keyword evidence="8" id="KW-1185">Reference proteome</keyword>
<keyword evidence="3 6" id="KW-1133">Transmembrane helix</keyword>
<evidence type="ECO:0000256" key="1">
    <source>
        <dbReference type="ARBA" id="ARBA00004167"/>
    </source>
</evidence>
<protein>
    <submittedName>
        <fullName evidence="7">Uncharacterized protein</fullName>
    </submittedName>
</protein>
<evidence type="ECO:0000256" key="5">
    <source>
        <dbReference type="SAM" id="MobiDB-lite"/>
    </source>
</evidence>
<feature type="transmembrane region" description="Helical" evidence="6">
    <location>
        <begin position="81"/>
        <end position="105"/>
    </location>
</feature>
<keyword evidence="4 6" id="KW-0472">Membrane</keyword>
<keyword evidence="2 6" id="KW-0812">Transmembrane</keyword>
<dbReference type="GO" id="GO:0071944">
    <property type="term" value="C:cell periphery"/>
    <property type="evidence" value="ECO:0007669"/>
    <property type="project" value="UniProtKB-ARBA"/>
</dbReference>
<dbReference type="GO" id="GO:0016020">
    <property type="term" value="C:membrane"/>
    <property type="evidence" value="ECO:0007669"/>
    <property type="project" value="UniProtKB-SubCell"/>
</dbReference>
<evidence type="ECO:0000256" key="2">
    <source>
        <dbReference type="ARBA" id="ARBA00022692"/>
    </source>
</evidence>
<evidence type="ECO:0000256" key="4">
    <source>
        <dbReference type="ARBA" id="ARBA00023136"/>
    </source>
</evidence>
<name>A0A2T2NSC2_CORCC</name>
<dbReference type="AlphaFoldDB" id="A0A2T2NSC2"/>
<feature type="compositionally biased region" description="Low complexity" evidence="5">
    <location>
        <begin position="57"/>
        <end position="75"/>
    </location>
</feature>
<feature type="region of interest" description="Disordered" evidence="5">
    <location>
        <begin position="1"/>
        <end position="75"/>
    </location>
</feature>
<feature type="compositionally biased region" description="Low complexity" evidence="5">
    <location>
        <begin position="17"/>
        <end position="44"/>
    </location>
</feature>
<accession>A0A2T2NSC2</accession>
<evidence type="ECO:0000313" key="8">
    <source>
        <dbReference type="Proteomes" id="UP000240883"/>
    </source>
</evidence>